<sequence>MSHTIEYAVNGGVGTLRINHEDRHNSLGAAELQGVSEVLDLVEEDPELRVLIVTGTGEKTFCAGASLGDLNSGALKPDAFQSVMHRLATLEIPTLARVNGNVFGGGTELALSCDFRVGVIGTRLRVPAAAFGLCYPPAGISLFVEKLGASAARRMLVASEAIDALEAHRIGFYDYLVPKEELDERVEELVLHIAGLAPLATKAMKELIIQAGRGAIDLSRASELARMCEESDDLQEGFAAQREKRMPEFSGS</sequence>
<evidence type="ECO:0000313" key="3">
    <source>
        <dbReference type="Proteomes" id="UP001626537"/>
    </source>
</evidence>
<evidence type="ECO:0000313" key="2">
    <source>
        <dbReference type="EMBL" id="WOJ93402.1"/>
    </source>
</evidence>
<dbReference type="InterPro" id="IPR018376">
    <property type="entry name" value="Enoyl-CoA_hyd/isom_CS"/>
</dbReference>
<evidence type="ECO:0000256" key="1">
    <source>
        <dbReference type="RuleBase" id="RU003707"/>
    </source>
</evidence>
<proteinExistence type="inferred from homology"/>
<accession>A0ABZ0I1N3</accession>
<dbReference type="InterPro" id="IPR001753">
    <property type="entry name" value="Enoyl-CoA_hydra/iso"/>
</dbReference>
<dbReference type="CDD" id="cd06558">
    <property type="entry name" value="crotonase-like"/>
    <property type="match status" value="1"/>
</dbReference>
<name>A0ABZ0I1N3_9GAMM</name>
<dbReference type="PROSITE" id="PS00166">
    <property type="entry name" value="ENOYL_COA_HYDRATASE"/>
    <property type="match status" value="1"/>
</dbReference>
<dbReference type="EMBL" id="CP136864">
    <property type="protein sequence ID" value="WOJ93402.1"/>
    <property type="molecule type" value="Genomic_DNA"/>
</dbReference>
<dbReference type="PANTHER" id="PTHR43459">
    <property type="entry name" value="ENOYL-COA HYDRATASE"/>
    <property type="match status" value="1"/>
</dbReference>
<gene>
    <name evidence="2" type="ORF">R0135_16695</name>
</gene>
<keyword evidence="3" id="KW-1185">Reference proteome</keyword>
<dbReference type="Proteomes" id="UP001626537">
    <property type="component" value="Chromosome"/>
</dbReference>
<dbReference type="InterPro" id="IPR029045">
    <property type="entry name" value="ClpP/crotonase-like_dom_sf"/>
</dbReference>
<dbReference type="RefSeq" id="WP_407348050.1">
    <property type="nucleotide sequence ID" value="NZ_CP136864.1"/>
</dbReference>
<comment type="similarity">
    <text evidence="1">Belongs to the enoyl-CoA hydratase/isomerase family.</text>
</comment>
<organism evidence="2 3">
    <name type="scientific">Congregibacter variabilis</name>
    <dbReference type="NCBI Taxonomy" id="3081200"/>
    <lineage>
        <taxon>Bacteria</taxon>
        <taxon>Pseudomonadati</taxon>
        <taxon>Pseudomonadota</taxon>
        <taxon>Gammaproteobacteria</taxon>
        <taxon>Cellvibrionales</taxon>
        <taxon>Halieaceae</taxon>
        <taxon>Congregibacter</taxon>
    </lineage>
</organism>
<protein>
    <submittedName>
        <fullName evidence="2">Enoyl-CoA hydratase-related protein</fullName>
    </submittedName>
</protein>
<dbReference type="PANTHER" id="PTHR43459:SF1">
    <property type="entry name" value="EG:BACN32G11.4 PROTEIN"/>
    <property type="match status" value="1"/>
</dbReference>
<dbReference type="SUPFAM" id="SSF52096">
    <property type="entry name" value="ClpP/crotonase"/>
    <property type="match status" value="1"/>
</dbReference>
<dbReference type="Gene3D" id="3.90.226.10">
    <property type="entry name" value="2-enoyl-CoA Hydratase, Chain A, domain 1"/>
    <property type="match status" value="1"/>
</dbReference>
<reference evidence="2 3" key="1">
    <citation type="submission" date="2023-10" db="EMBL/GenBank/DDBJ databases">
        <title>Two novel species belonging to the OM43/NOR5 clade.</title>
        <authorList>
            <person name="Park M."/>
        </authorList>
    </citation>
    <scope>NUCLEOTIDE SEQUENCE [LARGE SCALE GENOMIC DNA]</scope>
    <source>
        <strain evidence="2 3">IMCC43200</strain>
    </source>
</reference>
<dbReference type="Pfam" id="PF00378">
    <property type="entry name" value="ECH_1"/>
    <property type="match status" value="1"/>
</dbReference>